<evidence type="ECO:0000313" key="12">
    <source>
        <dbReference type="Ensembl" id="ENSMFAP00000054151.1"/>
    </source>
</evidence>
<keyword evidence="6" id="KW-1133">Transmembrane helix</keyword>
<dbReference type="GO" id="GO:0016020">
    <property type="term" value="C:membrane"/>
    <property type="evidence" value="ECO:0007669"/>
    <property type="project" value="UniProtKB-SubCell"/>
</dbReference>
<evidence type="ECO:0000256" key="7">
    <source>
        <dbReference type="ARBA" id="ARBA00023136"/>
    </source>
</evidence>
<feature type="signal peptide" evidence="10">
    <location>
        <begin position="1"/>
        <end position="23"/>
    </location>
</feature>
<evidence type="ECO:0000256" key="3">
    <source>
        <dbReference type="ARBA" id="ARBA00022692"/>
    </source>
</evidence>
<feature type="region of interest" description="Disordered" evidence="9">
    <location>
        <begin position="184"/>
        <end position="304"/>
    </location>
</feature>
<reference evidence="12 13" key="1">
    <citation type="submission" date="2013-03" db="EMBL/GenBank/DDBJ databases">
        <authorList>
            <person name="Warren W."/>
            <person name="Wilson R.K."/>
        </authorList>
    </citation>
    <scope>NUCLEOTIDE SEQUENCE</scope>
</reference>
<keyword evidence="4 10" id="KW-0732">Signal</keyword>
<dbReference type="Ensembl" id="ENSMFAT00000097611.1">
    <property type="protein sequence ID" value="ENSMFAP00000054151.1"/>
    <property type="gene ID" value="ENSMFAG00000061209.1"/>
</dbReference>
<proteinExistence type="predicted"/>
<reference evidence="12" key="2">
    <citation type="submission" date="2025-08" db="UniProtKB">
        <authorList>
            <consortium name="Ensembl"/>
        </authorList>
    </citation>
    <scope>IDENTIFICATION</scope>
</reference>
<feature type="compositionally biased region" description="Basic and acidic residues" evidence="9">
    <location>
        <begin position="271"/>
        <end position="286"/>
    </location>
</feature>
<dbReference type="InterPro" id="IPR000372">
    <property type="entry name" value="LRRNT"/>
</dbReference>
<dbReference type="PANTHER" id="PTHR22650:SF7">
    <property type="entry name" value="PLATELET GLYCOPROTEIN IB BETA CHAIN"/>
    <property type="match status" value="1"/>
</dbReference>
<dbReference type="SUPFAM" id="SSF52058">
    <property type="entry name" value="L domain-like"/>
    <property type="match status" value="1"/>
</dbReference>
<keyword evidence="5" id="KW-0130">Cell adhesion</keyword>
<feature type="chain" id="PRO_5030631819" description="LRRNT domain-containing protein" evidence="10">
    <location>
        <begin position="24"/>
        <end position="304"/>
    </location>
</feature>
<dbReference type="AlphaFoldDB" id="A0A7N9CMZ2"/>
<dbReference type="InterPro" id="IPR032675">
    <property type="entry name" value="LRR_dom_sf"/>
</dbReference>
<accession>A0A7N9CMZ2</accession>
<evidence type="ECO:0000256" key="9">
    <source>
        <dbReference type="SAM" id="MobiDB-lite"/>
    </source>
</evidence>
<sequence>MGSGPRGALSLLLLMLAPPSRPAADCPAPCSCAGTLVDCGRRGLTWASLPTSFPVHTTELVLTGNNLTALPSGLLDALPALRTAHLGANPGAATAALCRCAPGWPAAPSVRPTATCVAWRPSAARPPAALPSRGRAARRLCSGPALLGALAAQLALLGLDCCTRCCWCCCCAACGGCAPAPALAPRSTPAVADRPTGGRARRNRRVLRREPACPEERTGAGQRGPANSTGRYPRGPRANLDRSPPPPLSNFSYPPHLQAQTTWDRTPAHPTPREANPHLQAWEDHGAQCGPDPACVSPPNAGAE</sequence>
<keyword evidence="8" id="KW-1015">Disulfide bond</keyword>
<evidence type="ECO:0000256" key="2">
    <source>
        <dbReference type="ARBA" id="ARBA00022614"/>
    </source>
</evidence>
<keyword evidence="7" id="KW-0472">Membrane</keyword>
<dbReference type="PANTHER" id="PTHR22650">
    <property type="entry name" value="GLYCOPROTEIN IB BETA"/>
    <property type="match status" value="1"/>
</dbReference>
<evidence type="ECO:0000256" key="10">
    <source>
        <dbReference type="SAM" id="SignalP"/>
    </source>
</evidence>
<evidence type="ECO:0000256" key="8">
    <source>
        <dbReference type="ARBA" id="ARBA00023157"/>
    </source>
</evidence>
<evidence type="ECO:0000256" key="5">
    <source>
        <dbReference type="ARBA" id="ARBA00022889"/>
    </source>
</evidence>
<name>A0A7N9CMZ2_MACFA</name>
<reference evidence="12" key="3">
    <citation type="submission" date="2025-09" db="UniProtKB">
        <authorList>
            <consortium name="Ensembl"/>
        </authorList>
    </citation>
    <scope>IDENTIFICATION</scope>
</reference>
<feature type="compositionally biased region" description="Basic and acidic residues" evidence="9">
    <location>
        <begin position="208"/>
        <end position="218"/>
    </location>
</feature>
<dbReference type="SMART" id="SM00013">
    <property type="entry name" value="LRRNT"/>
    <property type="match status" value="1"/>
</dbReference>
<dbReference type="Gene3D" id="3.80.10.10">
    <property type="entry name" value="Ribonuclease Inhibitor"/>
    <property type="match status" value="1"/>
</dbReference>
<keyword evidence="2" id="KW-0433">Leucine-rich repeat</keyword>
<evidence type="ECO:0000259" key="11">
    <source>
        <dbReference type="SMART" id="SM00013"/>
    </source>
</evidence>
<organism evidence="12 13">
    <name type="scientific">Macaca fascicularis</name>
    <name type="common">Crab-eating macaque</name>
    <name type="synonym">Cynomolgus monkey</name>
    <dbReference type="NCBI Taxonomy" id="9541"/>
    <lineage>
        <taxon>Eukaryota</taxon>
        <taxon>Metazoa</taxon>
        <taxon>Chordata</taxon>
        <taxon>Craniata</taxon>
        <taxon>Vertebrata</taxon>
        <taxon>Euteleostomi</taxon>
        <taxon>Mammalia</taxon>
        <taxon>Eutheria</taxon>
        <taxon>Euarchontoglires</taxon>
        <taxon>Primates</taxon>
        <taxon>Haplorrhini</taxon>
        <taxon>Catarrhini</taxon>
        <taxon>Cercopithecidae</taxon>
        <taxon>Cercopithecinae</taxon>
        <taxon>Macaca</taxon>
    </lineage>
</organism>
<evidence type="ECO:0000313" key="13">
    <source>
        <dbReference type="Proteomes" id="UP000233100"/>
    </source>
</evidence>
<evidence type="ECO:0000256" key="1">
    <source>
        <dbReference type="ARBA" id="ARBA00004479"/>
    </source>
</evidence>
<evidence type="ECO:0000256" key="6">
    <source>
        <dbReference type="ARBA" id="ARBA00022989"/>
    </source>
</evidence>
<evidence type="ECO:0000256" key="4">
    <source>
        <dbReference type="ARBA" id="ARBA00022729"/>
    </source>
</evidence>
<keyword evidence="3" id="KW-0812">Transmembrane</keyword>
<protein>
    <recommendedName>
        <fullName evidence="11">LRRNT domain-containing protein</fullName>
    </recommendedName>
</protein>
<keyword evidence="13" id="KW-1185">Reference proteome</keyword>
<feature type="domain" description="LRRNT" evidence="11">
    <location>
        <begin position="25"/>
        <end position="59"/>
    </location>
</feature>
<dbReference type="InterPro" id="IPR052313">
    <property type="entry name" value="GPIb-IX-V_Complex"/>
</dbReference>
<dbReference type="GeneTree" id="ENSGT00530000064244"/>
<dbReference type="Proteomes" id="UP000233100">
    <property type="component" value="Chromosome 10"/>
</dbReference>
<comment type="subcellular location">
    <subcellularLocation>
        <location evidence="1">Membrane</location>
        <topology evidence="1">Single-pass type I membrane protein</topology>
    </subcellularLocation>
</comment>